<dbReference type="EMBL" id="DVHI01000083">
    <property type="protein sequence ID" value="HIR63223.1"/>
    <property type="molecule type" value="Genomic_DNA"/>
</dbReference>
<dbReference type="PANTHER" id="PTHR43191">
    <property type="entry name" value="RRNA METHYLTRANSFERASE 3"/>
    <property type="match status" value="1"/>
</dbReference>
<gene>
    <name evidence="6" type="ORF">IAC94_06855</name>
</gene>
<dbReference type="Gene3D" id="3.40.1280.10">
    <property type="match status" value="1"/>
</dbReference>
<dbReference type="InterPro" id="IPR051259">
    <property type="entry name" value="rRNA_Methyltransferase"/>
</dbReference>
<dbReference type="PANTHER" id="PTHR43191:SF2">
    <property type="entry name" value="RRNA METHYLTRANSFERASE 3, MITOCHONDRIAL"/>
    <property type="match status" value="1"/>
</dbReference>
<dbReference type="Pfam" id="PF00588">
    <property type="entry name" value="SpoU_methylase"/>
    <property type="match status" value="1"/>
</dbReference>
<organism evidence="6 7">
    <name type="scientific">Candidatus Coprenecus avistercoris</name>
    <dbReference type="NCBI Taxonomy" id="2840730"/>
    <lineage>
        <taxon>Bacteria</taxon>
        <taxon>Pseudomonadati</taxon>
        <taxon>Bacteroidota</taxon>
        <taxon>Bacteroidia</taxon>
        <taxon>Bacteroidales</taxon>
        <taxon>Rikenellaceae</taxon>
        <taxon>Rikenellaceae incertae sedis</taxon>
        <taxon>Candidatus Coprenecus</taxon>
    </lineage>
</organism>
<dbReference type="GO" id="GO:0006396">
    <property type="term" value="P:RNA processing"/>
    <property type="evidence" value="ECO:0007669"/>
    <property type="project" value="InterPro"/>
</dbReference>
<dbReference type="Gene3D" id="3.30.1330.30">
    <property type="match status" value="1"/>
</dbReference>
<dbReference type="GO" id="GO:0003723">
    <property type="term" value="F:RNA binding"/>
    <property type="evidence" value="ECO:0007669"/>
    <property type="project" value="InterPro"/>
</dbReference>
<dbReference type="InterPro" id="IPR029064">
    <property type="entry name" value="Ribosomal_eL30-like_sf"/>
</dbReference>
<feature type="domain" description="tRNA/rRNA methyltransferase SpoU type" evidence="4">
    <location>
        <begin position="99"/>
        <end position="243"/>
    </location>
</feature>
<reference evidence="6" key="2">
    <citation type="journal article" date="2021" name="PeerJ">
        <title>Extensive microbial diversity within the chicken gut microbiome revealed by metagenomics and culture.</title>
        <authorList>
            <person name="Gilroy R."/>
            <person name="Ravi A."/>
            <person name="Getino M."/>
            <person name="Pursley I."/>
            <person name="Horton D.L."/>
            <person name="Alikhan N.F."/>
            <person name="Baker D."/>
            <person name="Gharbi K."/>
            <person name="Hall N."/>
            <person name="Watson M."/>
            <person name="Adriaenssens E.M."/>
            <person name="Foster-Nyarko E."/>
            <person name="Jarju S."/>
            <person name="Secka A."/>
            <person name="Antonio M."/>
            <person name="Oren A."/>
            <person name="Chaudhuri R.R."/>
            <person name="La Ragione R."/>
            <person name="Hildebrand F."/>
            <person name="Pallen M.J."/>
        </authorList>
    </citation>
    <scope>NUCLEOTIDE SEQUENCE</scope>
    <source>
        <strain evidence="6">ChiHjej13B12-12457</strain>
    </source>
</reference>
<evidence type="ECO:0000256" key="3">
    <source>
        <dbReference type="ARBA" id="ARBA00022679"/>
    </source>
</evidence>
<dbReference type="GO" id="GO:0008173">
    <property type="term" value="F:RNA methyltransferase activity"/>
    <property type="evidence" value="ECO:0007669"/>
    <property type="project" value="InterPro"/>
</dbReference>
<evidence type="ECO:0000313" key="7">
    <source>
        <dbReference type="Proteomes" id="UP000886744"/>
    </source>
</evidence>
<feature type="domain" description="MRM3-like substrate binding" evidence="5">
    <location>
        <begin position="11"/>
        <end position="58"/>
    </location>
</feature>
<dbReference type="Proteomes" id="UP000886744">
    <property type="component" value="Unassembled WGS sequence"/>
</dbReference>
<reference evidence="6" key="1">
    <citation type="submission" date="2020-10" db="EMBL/GenBank/DDBJ databases">
        <authorList>
            <person name="Gilroy R."/>
        </authorList>
    </citation>
    <scope>NUCLEOTIDE SEQUENCE</scope>
    <source>
        <strain evidence="6">ChiHjej13B12-12457</strain>
    </source>
</reference>
<comment type="caution">
    <text evidence="6">The sequence shown here is derived from an EMBL/GenBank/DDBJ whole genome shotgun (WGS) entry which is preliminary data.</text>
</comment>
<evidence type="ECO:0000256" key="2">
    <source>
        <dbReference type="ARBA" id="ARBA00022603"/>
    </source>
</evidence>
<dbReference type="InterPro" id="IPR053888">
    <property type="entry name" value="MRM3-like_sub_bind"/>
</dbReference>
<evidence type="ECO:0000259" key="4">
    <source>
        <dbReference type="Pfam" id="PF00588"/>
    </source>
</evidence>
<keyword evidence="3" id="KW-0808">Transferase</keyword>
<dbReference type="SUPFAM" id="SSF55315">
    <property type="entry name" value="L30e-like"/>
    <property type="match status" value="1"/>
</dbReference>
<evidence type="ECO:0000259" key="5">
    <source>
        <dbReference type="Pfam" id="PF22435"/>
    </source>
</evidence>
<dbReference type="GO" id="GO:0032259">
    <property type="term" value="P:methylation"/>
    <property type="evidence" value="ECO:0007669"/>
    <property type="project" value="UniProtKB-KW"/>
</dbReference>
<sequence>MLSDRIPSKADIRLIRSLGQKKFREELGLFVVEGEKMVGEALTQKRFPVEAVYRLPDVGEEVMGRMSHLSSPSPALAVLRIPPEEMQDNAPAPALPSGLCLGLDSVRDPGNVGTILRLADWFGIGTVYLSPDCVDLYNPKTVQATMGSIFRQRAVTCDLHALVRGCTAAGIPVYATALDGEDIRSAALDTTRALILMGSERDGLSPALMAAATRRLHIPSFASNPDGAAESLNVAIATAVTCYEFRRR</sequence>
<name>A0A9D1E297_9BACT</name>
<dbReference type="SUPFAM" id="SSF75217">
    <property type="entry name" value="alpha/beta knot"/>
    <property type="match status" value="1"/>
</dbReference>
<evidence type="ECO:0000313" key="6">
    <source>
        <dbReference type="EMBL" id="HIR63223.1"/>
    </source>
</evidence>
<accession>A0A9D1E297</accession>
<dbReference type="InterPro" id="IPR001537">
    <property type="entry name" value="SpoU_MeTrfase"/>
</dbReference>
<dbReference type="InterPro" id="IPR029028">
    <property type="entry name" value="Alpha/beta_knot_MTases"/>
</dbReference>
<comment type="similarity">
    <text evidence="1">Belongs to the class IV-like SAM-binding methyltransferase superfamily. RNA methyltransferase TrmH family.</text>
</comment>
<dbReference type="AlphaFoldDB" id="A0A9D1E297"/>
<keyword evidence="2 6" id="KW-0489">Methyltransferase</keyword>
<dbReference type="Pfam" id="PF22435">
    <property type="entry name" value="MRM3-like_sub_bind"/>
    <property type="match status" value="1"/>
</dbReference>
<dbReference type="CDD" id="cd18109">
    <property type="entry name" value="SpoU-like_RNA-MTase"/>
    <property type="match status" value="1"/>
</dbReference>
<proteinExistence type="inferred from homology"/>
<evidence type="ECO:0000256" key="1">
    <source>
        <dbReference type="ARBA" id="ARBA00007228"/>
    </source>
</evidence>
<protein>
    <submittedName>
        <fullName evidence="6">RNA methyltransferase</fullName>
    </submittedName>
</protein>
<dbReference type="InterPro" id="IPR029026">
    <property type="entry name" value="tRNA_m1G_MTases_N"/>
</dbReference>